<feature type="region of interest" description="Disordered" evidence="4">
    <location>
        <begin position="107"/>
        <end position="175"/>
    </location>
</feature>
<dbReference type="GO" id="GO:0005524">
    <property type="term" value="F:ATP binding"/>
    <property type="evidence" value="ECO:0007669"/>
    <property type="project" value="UniProtKB-UniRule"/>
</dbReference>
<gene>
    <name evidence="6" type="ORF">PV10_04801</name>
</gene>
<dbReference type="GeneID" id="27322646"/>
<dbReference type="GO" id="GO:0005634">
    <property type="term" value="C:nucleus"/>
    <property type="evidence" value="ECO:0007669"/>
    <property type="project" value="TreeGrafter"/>
</dbReference>
<dbReference type="PROSITE" id="PS50011">
    <property type="entry name" value="PROTEIN_KINASE_DOM"/>
    <property type="match status" value="1"/>
</dbReference>
<dbReference type="PROSITE" id="PS00108">
    <property type="entry name" value="PROTEIN_KINASE_ST"/>
    <property type="match status" value="1"/>
</dbReference>
<evidence type="ECO:0000313" key="7">
    <source>
        <dbReference type="Proteomes" id="UP000054302"/>
    </source>
</evidence>
<dbReference type="Gene3D" id="1.10.510.10">
    <property type="entry name" value="Transferase(Phosphotransferase) domain 1"/>
    <property type="match status" value="1"/>
</dbReference>
<dbReference type="InterPro" id="IPR008271">
    <property type="entry name" value="Ser/Thr_kinase_AS"/>
</dbReference>
<dbReference type="GO" id="GO:0005737">
    <property type="term" value="C:cytoplasm"/>
    <property type="evidence" value="ECO:0007669"/>
    <property type="project" value="TreeGrafter"/>
</dbReference>
<feature type="region of interest" description="Disordered" evidence="4">
    <location>
        <begin position="28"/>
        <end position="91"/>
    </location>
</feature>
<accession>A0A0D1ZI92</accession>
<dbReference type="GO" id="GO:0004674">
    <property type="term" value="F:protein serine/threonine kinase activity"/>
    <property type="evidence" value="ECO:0007669"/>
    <property type="project" value="TreeGrafter"/>
</dbReference>
<dbReference type="Gene3D" id="3.30.200.20">
    <property type="entry name" value="Phosphorylase Kinase, domain 1"/>
    <property type="match status" value="1"/>
</dbReference>
<dbReference type="InterPro" id="IPR011009">
    <property type="entry name" value="Kinase-like_dom_sf"/>
</dbReference>
<name>A0A0D1ZI92_EXOME</name>
<dbReference type="AlphaFoldDB" id="A0A0D1ZI92"/>
<feature type="compositionally biased region" description="Polar residues" evidence="4">
    <location>
        <begin position="140"/>
        <end position="150"/>
    </location>
</feature>
<dbReference type="SMART" id="SM00220">
    <property type="entry name" value="S_TKc"/>
    <property type="match status" value="1"/>
</dbReference>
<dbReference type="HOGENOM" id="CLU_015975_0_0_1"/>
<feature type="compositionally biased region" description="Gly residues" evidence="4">
    <location>
        <begin position="318"/>
        <end position="329"/>
    </location>
</feature>
<dbReference type="OMA" id="GMAEWMT"/>
<feature type="region of interest" description="Disordered" evidence="4">
    <location>
        <begin position="275"/>
        <end position="337"/>
    </location>
</feature>
<feature type="region of interest" description="Disordered" evidence="4">
    <location>
        <begin position="508"/>
        <end position="539"/>
    </location>
</feature>
<evidence type="ECO:0000313" key="6">
    <source>
        <dbReference type="EMBL" id="KIV93599.1"/>
    </source>
</evidence>
<evidence type="ECO:0000256" key="2">
    <source>
        <dbReference type="ARBA" id="ARBA00022840"/>
    </source>
</evidence>
<dbReference type="OrthoDB" id="4062651at2759"/>
<dbReference type="RefSeq" id="XP_016225173.1">
    <property type="nucleotide sequence ID" value="XM_016369385.1"/>
</dbReference>
<dbReference type="InterPro" id="IPR017441">
    <property type="entry name" value="Protein_kinase_ATP_BS"/>
</dbReference>
<dbReference type="PANTHER" id="PTHR44167">
    <property type="entry name" value="OVARIAN-SPECIFIC SERINE/THREONINE-PROTEIN KINASE LOK-RELATED"/>
    <property type="match status" value="1"/>
</dbReference>
<reference evidence="6 7" key="1">
    <citation type="submission" date="2015-01" db="EMBL/GenBank/DDBJ databases">
        <title>The Genome Sequence of Exophiala mesophila CBS40295.</title>
        <authorList>
            <consortium name="The Broad Institute Genomics Platform"/>
            <person name="Cuomo C."/>
            <person name="de Hoog S."/>
            <person name="Gorbushina A."/>
            <person name="Stielow B."/>
            <person name="Teixiera M."/>
            <person name="Abouelleil A."/>
            <person name="Chapman S.B."/>
            <person name="Priest M."/>
            <person name="Young S.K."/>
            <person name="Wortman J."/>
            <person name="Nusbaum C."/>
            <person name="Birren B."/>
        </authorList>
    </citation>
    <scope>NUCLEOTIDE SEQUENCE [LARGE SCALE GENOMIC DNA]</scope>
    <source>
        <strain evidence="6 7">CBS 40295</strain>
    </source>
</reference>
<evidence type="ECO:0000256" key="4">
    <source>
        <dbReference type="SAM" id="MobiDB-lite"/>
    </source>
</evidence>
<evidence type="ECO:0000256" key="1">
    <source>
        <dbReference type="ARBA" id="ARBA00022741"/>
    </source>
</evidence>
<feature type="binding site" evidence="3">
    <location>
        <position position="374"/>
    </location>
    <ligand>
        <name>ATP</name>
        <dbReference type="ChEBI" id="CHEBI:30616"/>
    </ligand>
</feature>
<feature type="domain" description="Protein kinase" evidence="5">
    <location>
        <begin position="343"/>
        <end position="649"/>
    </location>
</feature>
<sequence>MAQADNDFQNFTGLRLTTDAAIEDDILTSAPHGQRDSDLHLVIDNPRGSRPPYRGSATSQDTIRATATPPVAIPQHGDATAIEDDPSSPATYIDHYMRHRHASNNFDIQESEEPQLIPNPLVKPEGDRRRGRPVLKAISDSRQFTRAQSESESDHYDPNTGRRMSKYSTTPPREQARVGEARFPLLQKTVDEMARESDVNLAQPMSLTSESTMSPLAQPVTPRDDENALLSPAVVSPLGSQGFPYEEPRSFRRTASQRWKDGEFSASPQDFFARAGSLRNRSLRDMAGRSSRQDTMGSTKSPRSTASSYLRSFSISSGGNGDGSDGGGPPAVDAEGQTIGDDYVLGKQIGFGGFSTIKEVTQLKDGQHRKLAVKIVRRRIDGKSEAENDQAQAEFEHEVELWRFLDHPNILPLEAVYKLDEATFCFIPLNIGGTLFDLVRANRQGLPMHVARSYGYQLAVALSYLHYDARVVHRDVKLENCLVEPTPDGQPGRLRVCDFGMAEWLSNDSGSGPPSPSLHDSDRPPQKHIGPADTSSSAFTGGSLEYAAPEILRIAARNEDERPAERSIVSASVDVWAYGVCVYSMIVGSRPFQDAFQPRVVMAILSGDWDRNKLREKGGDDVYEVVNGCLEMNVTDRWTISQVIDSAWLEDLAKEDDSQHNDNSIWRL</sequence>
<keyword evidence="2 3" id="KW-0067">ATP-binding</keyword>
<dbReference type="GO" id="GO:0051598">
    <property type="term" value="P:meiotic recombination checkpoint signaling"/>
    <property type="evidence" value="ECO:0007669"/>
    <property type="project" value="TreeGrafter"/>
</dbReference>
<dbReference type="STRING" id="212818.A0A0D1ZI92"/>
<dbReference type="SUPFAM" id="SSF56112">
    <property type="entry name" value="Protein kinase-like (PK-like)"/>
    <property type="match status" value="1"/>
</dbReference>
<protein>
    <recommendedName>
        <fullName evidence="5">Protein kinase domain-containing protein</fullName>
    </recommendedName>
</protein>
<feature type="compositionally biased region" description="Polar residues" evidence="4">
    <location>
        <begin position="56"/>
        <end position="65"/>
    </location>
</feature>
<dbReference type="PANTHER" id="PTHR44167:SF24">
    <property type="entry name" value="SERINE_THREONINE-PROTEIN KINASE CHK2"/>
    <property type="match status" value="1"/>
</dbReference>
<dbReference type="EMBL" id="KN847522">
    <property type="protein sequence ID" value="KIV93599.1"/>
    <property type="molecule type" value="Genomic_DNA"/>
</dbReference>
<feature type="compositionally biased region" description="Polar residues" evidence="4">
    <location>
        <begin position="293"/>
        <end position="311"/>
    </location>
</feature>
<dbReference type="VEuPathDB" id="FungiDB:PV10_04801"/>
<organism evidence="6 7">
    <name type="scientific">Exophiala mesophila</name>
    <name type="common">Black yeast-like fungus</name>
    <dbReference type="NCBI Taxonomy" id="212818"/>
    <lineage>
        <taxon>Eukaryota</taxon>
        <taxon>Fungi</taxon>
        <taxon>Dikarya</taxon>
        <taxon>Ascomycota</taxon>
        <taxon>Pezizomycotina</taxon>
        <taxon>Eurotiomycetes</taxon>
        <taxon>Chaetothyriomycetidae</taxon>
        <taxon>Chaetothyriales</taxon>
        <taxon>Herpotrichiellaceae</taxon>
        <taxon>Exophiala</taxon>
    </lineage>
</organism>
<evidence type="ECO:0000259" key="5">
    <source>
        <dbReference type="PROSITE" id="PS50011"/>
    </source>
</evidence>
<dbReference type="Pfam" id="PF00069">
    <property type="entry name" value="Pkinase"/>
    <property type="match status" value="1"/>
</dbReference>
<dbReference type="InterPro" id="IPR000719">
    <property type="entry name" value="Prot_kinase_dom"/>
</dbReference>
<evidence type="ECO:0000256" key="3">
    <source>
        <dbReference type="PROSITE-ProRule" id="PRU10141"/>
    </source>
</evidence>
<dbReference type="PROSITE" id="PS00107">
    <property type="entry name" value="PROTEIN_KINASE_ATP"/>
    <property type="match status" value="1"/>
</dbReference>
<keyword evidence="1 3" id="KW-0547">Nucleotide-binding</keyword>
<keyword evidence="7" id="KW-1185">Reference proteome</keyword>
<proteinExistence type="predicted"/>
<dbReference type="Proteomes" id="UP000054302">
    <property type="component" value="Unassembled WGS sequence"/>
</dbReference>